<evidence type="ECO:0000259" key="8">
    <source>
        <dbReference type="Pfam" id="PF09029"/>
    </source>
</evidence>
<evidence type="ECO:0000313" key="10">
    <source>
        <dbReference type="Proteomes" id="UP000198287"/>
    </source>
</evidence>
<comment type="catalytic activity">
    <reaction evidence="6">
        <text>succinyl-CoA + glycine + H(+) = 5-aminolevulinate + CO2 + CoA</text>
        <dbReference type="Rhea" id="RHEA:12921"/>
        <dbReference type="ChEBI" id="CHEBI:15378"/>
        <dbReference type="ChEBI" id="CHEBI:16526"/>
        <dbReference type="ChEBI" id="CHEBI:57287"/>
        <dbReference type="ChEBI" id="CHEBI:57292"/>
        <dbReference type="ChEBI" id="CHEBI:57305"/>
        <dbReference type="ChEBI" id="CHEBI:356416"/>
        <dbReference type="EC" id="2.3.1.37"/>
    </reaction>
</comment>
<dbReference type="CDD" id="cd06454">
    <property type="entry name" value="KBL_like"/>
    <property type="match status" value="1"/>
</dbReference>
<comment type="pathway">
    <text evidence="6">Porphyrin-containing compound metabolism; protoporphyrin-IX biosynthesis; 5-aminolevulinate from glycine: step 1/1.</text>
</comment>
<dbReference type="Proteomes" id="UP000198287">
    <property type="component" value="Unassembled WGS sequence"/>
</dbReference>
<comment type="caution">
    <text evidence="9">The sequence shown here is derived from an EMBL/GenBank/DDBJ whole genome shotgun (WGS) entry which is preliminary data.</text>
</comment>
<evidence type="ECO:0000313" key="9">
    <source>
        <dbReference type="EMBL" id="OXA45818.1"/>
    </source>
</evidence>
<gene>
    <name evidence="9" type="ORF">Fcan01_19576</name>
</gene>
<evidence type="ECO:0000256" key="6">
    <source>
        <dbReference type="RuleBase" id="RU910713"/>
    </source>
</evidence>
<name>A0A226DLE7_FOLCA</name>
<dbReference type="GO" id="GO:0048821">
    <property type="term" value="P:erythrocyte development"/>
    <property type="evidence" value="ECO:0007669"/>
    <property type="project" value="TreeGrafter"/>
</dbReference>
<dbReference type="InterPro" id="IPR015421">
    <property type="entry name" value="PyrdxlP-dep_Trfase_major"/>
</dbReference>
<evidence type="ECO:0000259" key="7">
    <source>
        <dbReference type="Pfam" id="PF00155"/>
    </source>
</evidence>
<dbReference type="SUPFAM" id="SSF53383">
    <property type="entry name" value="PLP-dependent transferases"/>
    <property type="match status" value="1"/>
</dbReference>
<dbReference type="GO" id="GO:0042541">
    <property type="term" value="P:hemoglobin biosynthetic process"/>
    <property type="evidence" value="ECO:0007669"/>
    <property type="project" value="TreeGrafter"/>
</dbReference>
<keyword evidence="10" id="KW-1185">Reference proteome</keyword>
<dbReference type="EC" id="2.3.1.37" evidence="6"/>
<sequence length="541" mass="58861">MPCPFITRLPTSFVRNYGGSILKKYGESCPVISRAMSSLPAANRSEATEGSGEAACPYKKASDAVATDIKGNGTPTATTGLKGSFPYETFFHEQILRKKNDHSYRIFKKVNRSATNFPSATEFSWGKKPITVWCSNDYLGMSCHPAVKEAVWEALQNHGAGAGGTRNISGNSVFHETLEKELASLHQKPSALLFTSCYVANDSTLFTLAKSLPGCHIFSDAGNHASMIQGIKNSGVPKHIFKHNDPSDLEALLKTVDIKTPKIVAFETVHSMTGAVCPLKELCEVAHKYGAITYIDEVHAVGLYGEHGAGIGERDGLLDKMDIISGTLGKAFGNIGGYIAGSENLVDMVRSYAAGFIFTTSLPPTVLCGALAAVRILRSDEGRELRAVHQSNVRYLRQSLMDAGISVEHTPSHIIPVYIGNPSLSSQLSDELIQRKGHYVQAINYPTVPRGQEKLRIAPTPHHTRAMMDVFVADLVEVWQDLGIPLKPACSQECQYCKKPVLFTTLESRTRKSFPEERSNLAEMTAQLCSIPNCPQIAISA</sequence>
<evidence type="ECO:0000256" key="5">
    <source>
        <dbReference type="ARBA" id="ARBA00023315"/>
    </source>
</evidence>
<dbReference type="OMA" id="ARRCPIM"/>
<accession>A0A226DLE7</accession>
<keyword evidence="5 6" id="KW-0012">Acyltransferase</keyword>
<evidence type="ECO:0000256" key="1">
    <source>
        <dbReference type="ARBA" id="ARBA00001933"/>
    </source>
</evidence>
<evidence type="ECO:0000256" key="4">
    <source>
        <dbReference type="ARBA" id="ARBA00022898"/>
    </source>
</evidence>
<dbReference type="NCBIfam" id="TIGR01821">
    <property type="entry name" value="5aminolev_synth"/>
    <property type="match status" value="1"/>
</dbReference>
<proteinExistence type="inferred from homology"/>
<dbReference type="GO" id="GO:0006782">
    <property type="term" value="P:protoporphyrinogen IX biosynthetic process"/>
    <property type="evidence" value="ECO:0007669"/>
    <property type="project" value="UniProtKB-UniRule"/>
</dbReference>
<keyword evidence="4 6" id="KW-0663">Pyridoxal phosphate</keyword>
<dbReference type="OrthoDB" id="10263824at2759"/>
<dbReference type="InterPro" id="IPR015424">
    <property type="entry name" value="PyrdxlP-dep_Trfase"/>
</dbReference>
<evidence type="ECO:0000256" key="2">
    <source>
        <dbReference type="ARBA" id="ARBA00008392"/>
    </source>
</evidence>
<dbReference type="SMR" id="A0A226DLE7"/>
<dbReference type="AlphaFoldDB" id="A0A226DLE7"/>
<dbReference type="Pfam" id="PF00155">
    <property type="entry name" value="Aminotran_1_2"/>
    <property type="match status" value="1"/>
</dbReference>
<dbReference type="PANTHER" id="PTHR13693">
    <property type="entry name" value="CLASS II AMINOTRANSFERASE/8-AMINO-7-OXONONANOATE SYNTHASE"/>
    <property type="match status" value="1"/>
</dbReference>
<dbReference type="Gene3D" id="3.90.1150.10">
    <property type="entry name" value="Aspartate Aminotransferase, domain 1"/>
    <property type="match status" value="1"/>
</dbReference>
<dbReference type="GO" id="GO:0030170">
    <property type="term" value="F:pyridoxal phosphate binding"/>
    <property type="evidence" value="ECO:0007669"/>
    <property type="project" value="UniProtKB-UniRule"/>
</dbReference>
<dbReference type="GO" id="GO:0005759">
    <property type="term" value="C:mitochondrial matrix"/>
    <property type="evidence" value="ECO:0007669"/>
    <property type="project" value="InterPro"/>
</dbReference>
<dbReference type="InterPro" id="IPR015118">
    <property type="entry name" value="5aminolev_synth_preseq"/>
</dbReference>
<keyword evidence="3 6" id="KW-0808">Transferase</keyword>
<reference evidence="9 10" key="1">
    <citation type="submission" date="2015-12" db="EMBL/GenBank/DDBJ databases">
        <title>The genome of Folsomia candida.</title>
        <authorList>
            <person name="Faddeeva A."/>
            <person name="Derks M.F."/>
            <person name="Anvar Y."/>
            <person name="Smit S."/>
            <person name="Van Straalen N."/>
            <person name="Roelofs D."/>
        </authorList>
    </citation>
    <scope>NUCLEOTIDE SEQUENCE [LARGE SCALE GENOMIC DNA]</scope>
    <source>
        <strain evidence="9 10">VU population</strain>
        <tissue evidence="9">Whole body</tissue>
    </source>
</reference>
<dbReference type="GO" id="GO:0003870">
    <property type="term" value="F:5-aminolevulinate synthase activity"/>
    <property type="evidence" value="ECO:0007669"/>
    <property type="project" value="UniProtKB-EC"/>
</dbReference>
<dbReference type="FunFam" id="3.40.640.10:FF:000006">
    <property type="entry name" value="5-aminolevulinate synthase, mitochondrial"/>
    <property type="match status" value="1"/>
</dbReference>
<organism evidence="9 10">
    <name type="scientific">Folsomia candida</name>
    <name type="common">Springtail</name>
    <dbReference type="NCBI Taxonomy" id="158441"/>
    <lineage>
        <taxon>Eukaryota</taxon>
        <taxon>Metazoa</taxon>
        <taxon>Ecdysozoa</taxon>
        <taxon>Arthropoda</taxon>
        <taxon>Hexapoda</taxon>
        <taxon>Collembola</taxon>
        <taxon>Entomobryomorpha</taxon>
        <taxon>Isotomoidea</taxon>
        <taxon>Isotomidae</taxon>
        <taxon>Proisotominae</taxon>
        <taxon>Folsomia</taxon>
    </lineage>
</organism>
<dbReference type="STRING" id="158441.A0A226DLE7"/>
<evidence type="ECO:0000256" key="3">
    <source>
        <dbReference type="ARBA" id="ARBA00022679"/>
    </source>
</evidence>
<feature type="domain" description="5-aminolevulinate synthase presequence" evidence="8">
    <location>
        <begin position="3"/>
        <end position="49"/>
    </location>
</feature>
<comment type="cofactor">
    <cofactor evidence="1 6">
        <name>pyridoxal 5'-phosphate</name>
        <dbReference type="ChEBI" id="CHEBI:597326"/>
    </cofactor>
</comment>
<keyword evidence="6" id="KW-0350">Heme biosynthesis</keyword>
<protein>
    <recommendedName>
        <fullName evidence="6">5-aminolevulinate synthase</fullName>
        <ecNumber evidence="6">2.3.1.37</ecNumber>
    </recommendedName>
    <alternativeName>
        <fullName evidence="6">5-aminolevulinic acid synthase</fullName>
    </alternativeName>
    <alternativeName>
        <fullName evidence="6">Delta-ALA synthase</fullName>
    </alternativeName>
    <alternativeName>
        <fullName evidence="6">Delta-aminolevulinate synthase</fullName>
    </alternativeName>
</protein>
<dbReference type="PANTHER" id="PTHR13693:SF102">
    <property type="entry name" value="2-AMINO-3-KETOBUTYRATE COENZYME A LIGASE, MITOCHONDRIAL"/>
    <property type="match status" value="1"/>
</dbReference>
<dbReference type="InterPro" id="IPR050087">
    <property type="entry name" value="AON_synthase_class-II"/>
</dbReference>
<dbReference type="InterPro" id="IPR010961">
    <property type="entry name" value="4pyrrol_synth_NH2levulA_synth"/>
</dbReference>
<dbReference type="Gene3D" id="3.40.640.10">
    <property type="entry name" value="Type I PLP-dependent aspartate aminotransferase-like (Major domain)"/>
    <property type="match status" value="1"/>
</dbReference>
<dbReference type="EMBL" id="LNIX01000017">
    <property type="protein sequence ID" value="OXA45818.1"/>
    <property type="molecule type" value="Genomic_DNA"/>
</dbReference>
<dbReference type="Pfam" id="PF09029">
    <property type="entry name" value="Preseq_ALAS"/>
    <property type="match status" value="1"/>
</dbReference>
<dbReference type="InterPro" id="IPR015422">
    <property type="entry name" value="PyrdxlP-dep_Trfase_small"/>
</dbReference>
<feature type="domain" description="Aminotransferase class I/classII large" evidence="7">
    <location>
        <begin position="130"/>
        <end position="473"/>
    </location>
</feature>
<dbReference type="InterPro" id="IPR004839">
    <property type="entry name" value="Aminotransferase_I/II_large"/>
</dbReference>
<comment type="similarity">
    <text evidence="2 6">Belongs to the class-II pyridoxal-phosphate-dependent aminotransferase family.</text>
</comment>
<dbReference type="UniPathway" id="UPA00251">
    <property type="reaction ID" value="UER00375"/>
</dbReference>